<organism evidence="1">
    <name type="scientific">freshwater metagenome</name>
    <dbReference type="NCBI Taxonomy" id="449393"/>
    <lineage>
        <taxon>unclassified sequences</taxon>
        <taxon>metagenomes</taxon>
        <taxon>ecological metagenomes</taxon>
    </lineage>
</organism>
<accession>A0A6J6BQH1</accession>
<dbReference type="GO" id="GO:0006352">
    <property type="term" value="P:DNA-templated transcription initiation"/>
    <property type="evidence" value="ECO:0007669"/>
    <property type="project" value="InterPro"/>
</dbReference>
<dbReference type="InterPro" id="IPR013325">
    <property type="entry name" value="RNA_pol_sigma_r2"/>
</dbReference>
<name>A0A6J6BQH1_9ZZZZ</name>
<evidence type="ECO:0000313" key="1">
    <source>
        <dbReference type="EMBL" id="CAB4540653.1"/>
    </source>
</evidence>
<sequence>MGERPSVVGSSGVNSAVADSAFLAPPVSDSGQEALDWLLDSTGGSSSVAESYAQKQLTQAGITAAQQTAQDVIQEVYTSLWVSLSKPPPKELDTPAAYARTVLRNHITKIKRGQTDVLPDDLEQITAFRNHGKNYELLVRSELESRSDEDPWLTSAALTYLTLLMHPECLEGLGDLPSPEAGAKRDQALCWTALWIAGQRELFPPRGASSDPALRQKRSRYIRKVIERVDEAIMAVKRQHLETSPSPKGAAHV</sequence>
<protein>
    <submittedName>
        <fullName evidence="1">Unannotated protein</fullName>
    </submittedName>
</protein>
<gene>
    <name evidence="1" type="ORF">UFOPK1358_01004</name>
</gene>
<proteinExistence type="predicted"/>
<dbReference type="GO" id="GO:0003700">
    <property type="term" value="F:DNA-binding transcription factor activity"/>
    <property type="evidence" value="ECO:0007669"/>
    <property type="project" value="InterPro"/>
</dbReference>
<dbReference type="AlphaFoldDB" id="A0A6J6BQH1"/>
<reference evidence="1" key="1">
    <citation type="submission" date="2020-05" db="EMBL/GenBank/DDBJ databases">
        <authorList>
            <person name="Chiriac C."/>
            <person name="Salcher M."/>
            <person name="Ghai R."/>
            <person name="Kavagutti S V."/>
        </authorList>
    </citation>
    <scope>NUCLEOTIDE SEQUENCE</scope>
</reference>
<dbReference type="SUPFAM" id="SSF88946">
    <property type="entry name" value="Sigma2 domain of RNA polymerase sigma factors"/>
    <property type="match status" value="1"/>
</dbReference>
<dbReference type="EMBL" id="CAEZSF010000088">
    <property type="protein sequence ID" value="CAB4540653.1"/>
    <property type="molecule type" value="Genomic_DNA"/>
</dbReference>